<dbReference type="KEGG" id="bgh:BDBG_08722"/>
<keyword evidence="5" id="KW-0206">Cytoskeleton</keyword>
<comment type="subcellular location">
    <subcellularLocation>
        <location evidence="1">Cytoplasm</location>
        <location evidence="1">Cytoskeleton</location>
    </subcellularLocation>
</comment>
<dbReference type="SUPFAM" id="SSF55770">
    <property type="entry name" value="Profilin (actin-binding protein)"/>
    <property type="match status" value="1"/>
</dbReference>
<keyword evidence="4 6" id="KW-0009">Actin-binding</keyword>
<dbReference type="PANTHER" id="PTHR11604">
    <property type="entry name" value="PROFILIN"/>
    <property type="match status" value="1"/>
</dbReference>
<evidence type="ECO:0000313" key="7">
    <source>
        <dbReference type="EMBL" id="OAT13537.1"/>
    </source>
</evidence>
<dbReference type="AlphaFoldDB" id="A0A179V2A6"/>
<keyword evidence="3" id="KW-0963">Cytoplasm</keyword>
<gene>
    <name evidence="7" type="ORF">BDBG_08722</name>
</gene>
<evidence type="ECO:0000256" key="5">
    <source>
        <dbReference type="ARBA" id="ARBA00023212"/>
    </source>
</evidence>
<dbReference type="InterPro" id="IPR048278">
    <property type="entry name" value="PFN"/>
</dbReference>
<dbReference type="SMART" id="SM00392">
    <property type="entry name" value="PROF"/>
    <property type="match status" value="1"/>
</dbReference>
<sequence length="154" mass="17185">MAEAYAQGPASWQDFYDRLKQYQGIDKAAIYSIETMSPCAATPGFTALPNEIPFILKAFENTNGDEPKEVETNGFSFAGEKYFFVRAETDPDCLIGRKLREGIVICKTLTTLFIAHQPPDIPIFQVNEHVKSWATYLIRSEVAQEEARKGQGGA</sequence>
<dbReference type="GO" id="GO:0005856">
    <property type="term" value="C:cytoskeleton"/>
    <property type="evidence" value="ECO:0007669"/>
    <property type="project" value="UniProtKB-SubCell"/>
</dbReference>
<dbReference type="OrthoDB" id="421374at2759"/>
<evidence type="ECO:0000256" key="3">
    <source>
        <dbReference type="ARBA" id="ARBA00022490"/>
    </source>
</evidence>
<evidence type="ECO:0000256" key="6">
    <source>
        <dbReference type="RuleBase" id="RU003909"/>
    </source>
</evidence>
<reference evidence="8" key="1">
    <citation type="journal article" date="2015" name="PLoS Genet.">
        <title>The dynamic genome and transcriptome of the human fungal pathogen Blastomyces and close relative Emmonsia.</title>
        <authorList>
            <person name="Munoz J.F."/>
            <person name="Gauthier G.M."/>
            <person name="Desjardins C.A."/>
            <person name="Gallo J.E."/>
            <person name="Holder J."/>
            <person name="Sullivan T.D."/>
            <person name="Marty A.J."/>
            <person name="Carmen J.C."/>
            <person name="Chen Z."/>
            <person name="Ding L."/>
            <person name="Gujja S."/>
            <person name="Magrini V."/>
            <person name="Misas E."/>
            <person name="Mitreva M."/>
            <person name="Priest M."/>
            <person name="Saif S."/>
            <person name="Whiston E.A."/>
            <person name="Young S."/>
            <person name="Zeng Q."/>
            <person name="Goldman W.E."/>
            <person name="Mardis E.R."/>
            <person name="Taylor J.W."/>
            <person name="McEwen J.G."/>
            <person name="Clay O.K."/>
            <person name="Klein B.S."/>
            <person name="Cuomo C.A."/>
        </authorList>
    </citation>
    <scope>NUCLEOTIDE SEQUENCE [LARGE SCALE GENOMIC DNA]</scope>
    <source>
        <strain evidence="8">SLH14081</strain>
    </source>
</reference>
<dbReference type="Proteomes" id="UP000002038">
    <property type="component" value="Unassembled WGS sequence"/>
</dbReference>
<dbReference type="EMBL" id="GG657474">
    <property type="protein sequence ID" value="OAT13537.1"/>
    <property type="molecule type" value="Genomic_DNA"/>
</dbReference>
<dbReference type="GO" id="GO:0003785">
    <property type="term" value="F:actin monomer binding"/>
    <property type="evidence" value="ECO:0007669"/>
    <property type="project" value="TreeGrafter"/>
</dbReference>
<dbReference type="PANTHER" id="PTHR11604:SF0">
    <property type="entry name" value="PROFILIN"/>
    <property type="match status" value="1"/>
</dbReference>
<evidence type="ECO:0000256" key="4">
    <source>
        <dbReference type="ARBA" id="ARBA00023203"/>
    </source>
</evidence>
<dbReference type="VEuPathDB" id="FungiDB:BDBG_08722"/>
<evidence type="ECO:0000256" key="1">
    <source>
        <dbReference type="ARBA" id="ARBA00004245"/>
    </source>
</evidence>
<comment type="similarity">
    <text evidence="2 6">Belongs to the profilin family.</text>
</comment>
<keyword evidence="8" id="KW-1185">Reference proteome</keyword>
<organism evidence="7 8">
    <name type="scientific">Blastomyces gilchristii (strain SLH14081)</name>
    <name type="common">Blastomyces dermatitidis</name>
    <dbReference type="NCBI Taxonomy" id="559298"/>
    <lineage>
        <taxon>Eukaryota</taxon>
        <taxon>Fungi</taxon>
        <taxon>Dikarya</taxon>
        <taxon>Ascomycota</taxon>
        <taxon>Pezizomycotina</taxon>
        <taxon>Eurotiomycetes</taxon>
        <taxon>Eurotiomycetidae</taxon>
        <taxon>Onygenales</taxon>
        <taxon>Ajellomycetaceae</taxon>
        <taxon>Blastomyces</taxon>
    </lineage>
</organism>
<dbReference type="GeneID" id="8501473"/>
<dbReference type="InterPro" id="IPR036140">
    <property type="entry name" value="PFN_sf"/>
</dbReference>
<name>A0A179V2A6_BLAGS</name>
<dbReference type="RefSeq" id="XP_031580961.1">
    <property type="nucleotide sequence ID" value="XM_031723697.1"/>
</dbReference>
<dbReference type="Gene3D" id="3.30.450.30">
    <property type="entry name" value="Dynein light chain 2a, cytoplasmic"/>
    <property type="match status" value="1"/>
</dbReference>
<evidence type="ECO:0000256" key="2">
    <source>
        <dbReference type="ARBA" id="ARBA00010058"/>
    </source>
</evidence>
<proteinExistence type="inferred from homology"/>
<evidence type="ECO:0000313" key="8">
    <source>
        <dbReference type="Proteomes" id="UP000002038"/>
    </source>
</evidence>
<dbReference type="Pfam" id="PF00235">
    <property type="entry name" value="Profilin"/>
    <property type="match status" value="1"/>
</dbReference>
<dbReference type="InterPro" id="IPR005455">
    <property type="entry name" value="PFN_euk"/>
</dbReference>
<protein>
    <recommendedName>
        <fullName evidence="6">Profilin</fullName>
    </recommendedName>
</protein>
<dbReference type="STRING" id="559298.A0A179V2A6"/>
<dbReference type="GO" id="GO:0005938">
    <property type="term" value="C:cell cortex"/>
    <property type="evidence" value="ECO:0007669"/>
    <property type="project" value="TreeGrafter"/>
</dbReference>
<accession>A0A179V2A6</accession>